<dbReference type="AlphaFoldDB" id="A0A382R055"/>
<dbReference type="EMBL" id="UINC01117884">
    <property type="protein sequence ID" value="SVC90617.1"/>
    <property type="molecule type" value="Genomic_DNA"/>
</dbReference>
<feature type="non-terminal residue" evidence="1">
    <location>
        <position position="235"/>
    </location>
</feature>
<evidence type="ECO:0000313" key="1">
    <source>
        <dbReference type="EMBL" id="SVC90617.1"/>
    </source>
</evidence>
<protein>
    <submittedName>
        <fullName evidence="1">Uncharacterized protein</fullName>
    </submittedName>
</protein>
<reference evidence="1" key="1">
    <citation type="submission" date="2018-05" db="EMBL/GenBank/DDBJ databases">
        <authorList>
            <person name="Lanie J.A."/>
            <person name="Ng W.-L."/>
            <person name="Kazmierczak K.M."/>
            <person name="Andrzejewski T.M."/>
            <person name="Davidsen T.M."/>
            <person name="Wayne K.J."/>
            <person name="Tettelin H."/>
            <person name="Glass J.I."/>
            <person name="Rusch D."/>
            <person name="Podicherti R."/>
            <person name="Tsui H.-C.T."/>
            <person name="Winkler M.E."/>
        </authorList>
    </citation>
    <scope>NUCLEOTIDE SEQUENCE</scope>
</reference>
<proteinExistence type="predicted"/>
<sequence length="235" mass="26587">MNCLFFIFSFLLFFSSLEAKTSWSVIYSSADEVRIKVESTGSYTREIEALHCLIGLPDSQIPELEFSYSTPIILNDAPAPSFPMSVSWLQFQPLKGLHTGTLIISPFKSDGIAHEEVVVTISIRNISISQEIDVPPRIQSFLKHRVINWSFAKYWINPTIPIRPKYLNDIPTFTLNNVPNNTEYIITGDADYESELMPLLNLRNNSVTDPINTIFIPTDSIFQVYSNSNSNSQAI</sequence>
<gene>
    <name evidence="1" type="ORF">METZ01_LOCUS343471</name>
</gene>
<name>A0A382R055_9ZZZZ</name>
<organism evidence="1">
    <name type="scientific">marine metagenome</name>
    <dbReference type="NCBI Taxonomy" id="408172"/>
    <lineage>
        <taxon>unclassified sequences</taxon>
        <taxon>metagenomes</taxon>
        <taxon>ecological metagenomes</taxon>
    </lineage>
</organism>
<accession>A0A382R055</accession>